<proteinExistence type="predicted"/>
<accession>A0A4Z2HMX5</accession>
<dbReference type="EMBL" id="SRLO01000221">
    <property type="protein sequence ID" value="TNN66304.1"/>
    <property type="molecule type" value="Genomic_DNA"/>
</dbReference>
<sequence>MSTGMGSLICSAQRGLLLWYSTKEWYSSPPGSPAPAATGMRAARWRRSYIGGYFLFKAEAAQETTGAACHRAAPERGNTQERPSALIWDLPVDIQHVDGDLYVPGDAFPALLKLAFLQRDVKVIPHLSCGDRELNVRQLGQAHVHLLLEAESSWCKALWSDEDKERGRGHKSVLARRWGPAGGAASSSE</sequence>
<protein>
    <submittedName>
        <fullName evidence="2">Uncharacterized protein</fullName>
    </submittedName>
</protein>
<comment type="caution">
    <text evidence="2">The sequence shown here is derived from an EMBL/GenBank/DDBJ whole genome shotgun (WGS) entry which is preliminary data.</text>
</comment>
<evidence type="ECO:0000313" key="2">
    <source>
        <dbReference type="EMBL" id="TNN66304.1"/>
    </source>
</evidence>
<evidence type="ECO:0000313" key="3">
    <source>
        <dbReference type="Proteomes" id="UP000314294"/>
    </source>
</evidence>
<gene>
    <name evidence="2" type="ORF">EYF80_023440</name>
</gene>
<dbReference type="Proteomes" id="UP000314294">
    <property type="component" value="Unassembled WGS sequence"/>
</dbReference>
<dbReference type="AlphaFoldDB" id="A0A4Z2HMX5"/>
<organism evidence="2 3">
    <name type="scientific">Liparis tanakae</name>
    <name type="common">Tanaka's snailfish</name>
    <dbReference type="NCBI Taxonomy" id="230148"/>
    <lineage>
        <taxon>Eukaryota</taxon>
        <taxon>Metazoa</taxon>
        <taxon>Chordata</taxon>
        <taxon>Craniata</taxon>
        <taxon>Vertebrata</taxon>
        <taxon>Euteleostomi</taxon>
        <taxon>Actinopterygii</taxon>
        <taxon>Neopterygii</taxon>
        <taxon>Teleostei</taxon>
        <taxon>Neoteleostei</taxon>
        <taxon>Acanthomorphata</taxon>
        <taxon>Eupercaria</taxon>
        <taxon>Perciformes</taxon>
        <taxon>Cottioidei</taxon>
        <taxon>Cottales</taxon>
        <taxon>Liparidae</taxon>
        <taxon>Liparis</taxon>
    </lineage>
</organism>
<feature type="region of interest" description="Disordered" evidence="1">
    <location>
        <begin position="162"/>
        <end position="189"/>
    </location>
</feature>
<reference evidence="2 3" key="1">
    <citation type="submission" date="2019-03" db="EMBL/GenBank/DDBJ databases">
        <title>First draft genome of Liparis tanakae, snailfish: a comprehensive survey of snailfish specific genes.</title>
        <authorList>
            <person name="Kim W."/>
            <person name="Song I."/>
            <person name="Jeong J.-H."/>
            <person name="Kim D."/>
            <person name="Kim S."/>
            <person name="Ryu S."/>
            <person name="Song J.Y."/>
            <person name="Lee S.K."/>
        </authorList>
    </citation>
    <scope>NUCLEOTIDE SEQUENCE [LARGE SCALE GENOMIC DNA]</scope>
    <source>
        <tissue evidence="2">Muscle</tissue>
    </source>
</reference>
<name>A0A4Z2HMX5_9TELE</name>
<evidence type="ECO:0000256" key="1">
    <source>
        <dbReference type="SAM" id="MobiDB-lite"/>
    </source>
</evidence>
<keyword evidence="3" id="KW-1185">Reference proteome</keyword>